<reference evidence="1 2" key="1">
    <citation type="submission" date="2016-10" db="EMBL/GenBank/DDBJ databases">
        <authorList>
            <person name="de Groot N.N."/>
        </authorList>
    </citation>
    <scope>NUCLEOTIDE SEQUENCE [LARGE SCALE GENOMIC DNA]</scope>
    <source>
        <strain evidence="1 2">LMG 26867</strain>
    </source>
</reference>
<proteinExistence type="predicted"/>
<accession>A0A1H2B3A4</accession>
<dbReference type="AlphaFoldDB" id="A0A1H2B3A4"/>
<evidence type="ECO:0000313" key="2">
    <source>
        <dbReference type="Proteomes" id="UP000198481"/>
    </source>
</evidence>
<dbReference type="Proteomes" id="UP000198481">
    <property type="component" value="Chromosome I"/>
</dbReference>
<dbReference type="STRING" id="1148509.SAMN05216222_4884"/>
<sequence length="63" mass="6766">MKLILKRVEREGGMPGPFALHTEDGQILPCQVSTVMDSKGARPPTLVVTFTVDGDQVKVQGDA</sequence>
<gene>
    <name evidence="1" type="ORF">SAMN05216222_4884</name>
</gene>
<organism evidence="1 2">
    <name type="scientific">Pseudomonas prosekii</name>
    <dbReference type="NCBI Taxonomy" id="1148509"/>
    <lineage>
        <taxon>Bacteria</taxon>
        <taxon>Pseudomonadati</taxon>
        <taxon>Pseudomonadota</taxon>
        <taxon>Gammaproteobacteria</taxon>
        <taxon>Pseudomonadales</taxon>
        <taxon>Pseudomonadaceae</taxon>
        <taxon>Pseudomonas</taxon>
    </lineage>
</organism>
<dbReference type="EMBL" id="LT629762">
    <property type="protein sequence ID" value="SDT52547.1"/>
    <property type="molecule type" value="Genomic_DNA"/>
</dbReference>
<name>A0A1H2B3A4_9PSED</name>
<protein>
    <submittedName>
        <fullName evidence="1">Uncharacterized protein</fullName>
    </submittedName>
</protein>
<evidence type="ECO:0000313" key="1">
    <source>
        <dbReference type="EMBL" id="SDT52547.1"/>
    </source>
</evidence>